<evidence type="ECO:0000313" key="3">
    <source>
        <dbReference type="Proteomes" id="UP000268014"/>
    </source>
</evidence>
<organism evidence="4">
    <name type="scientific">Haemonchus placei</name>
    <name type="common">Barber's pole worm</name>
    <dbReference type="NCBI Taxonomy" id="6290"/>
    <lineage>
        <taxon>Eukaryota</taxon>
        <taxon>Metazoa</taxon>
        <taxon>Ecdysozoa</taxon>
        <taxon>Nematoda</taxon>
        <taxon>Chromadorea</taxon>
        <taxon>Rhabditida</taxon>
        <taxon>Rhabditina</taxon>
        <taxon>Rhabditomorpha</taxon>
        <taxon>Strongyloidea</taxon>
        <taxon>Trichostrongylidae</taxon>
        <taxon>Haemonchus</taxon>
    </lineage>
</organism>
<evidence type="ECO:0000313" key="2">
    <source>
        <dbReference type="EMBL" id="VDO71747.1"/>
    </source>
</evidence>
<feature type="region of interest" description="Disordered" evidence="1">
    <location>
        <begin position="29"/>
        <end position="90"/>
    </location>
</feature>
<dbReference type="AlphaFoldDB" id="A0A0N4X2G8"/>
<evidence type="ECO:0000256" key="1">
    <source>
        <dbReference type="SAM" id="MobiDB-lite"/>
    </source>
</evidence>
<reference evidence="2 3" key="2">
    <citation type="submission" date="2018-11" db="EMBL/GenBank/DDBJ databases">
        <authorList>
            <consortium name="Pathogen Informatics"/>
        </authorList>
    </citation>
    <scope>NUCLEOTIDE SEQUENCE [LARGE SCALE GENOMIC DNA]</scope>
    <source>
        <strain evidence="2 3">MHpl1</strain>
    </source>
</reference>
<accession>A0A0N4X2G8</accession>
<gene>
    <name evidence="2" type="ORF">HPLM_LOCUS18546</name>
</gene>
<feature type="compositionally biased region" description="Acidic residues" evidence="1">
    <location>
        <begin position="29"/>
        <end position="55"/>
    </location>
</feature>
<name>A0A0N4X2G8_HAEPC</name>
<dbReference type="EMBL" id="UZAF01020646">
    <property type="protein sequence ID" value="VDO71747.1"/>
    <property type="molecule type" value="Genomic_DNA"/>
</dbReference>
<sequence length="90" mass="9449">MVTGPMGKGREKIKLSSVLCSAGAPIDCDAVEDSNDLDDDGEEDVDGVDNDEGDNDGGAAWTPARPPDRERGGEQGTRKYGSVISSSRFC</sequence>
<dbReference type="Proteomes" id="UP000268014">
    <property type="component" value="Unassembled WGS sequence"/>
</dbReference>
<reference evidence="4" key="1">
    <citation type="submission" date="2017-02" db="UniProtKB">
        <authorList>
            <consortium name="WormBaseParasite"/>
        </authorList>
    </citation>
    <scope>IDENTIFICATION</scope>
</reference>
<protein>
    <submittedName>
        <fullName evidence="2 4">Uncharacterized protein</fullName>
    </submittedName>
</protein>
<keyword evidence="3" id="KW-1185">Reference proteome</keyword>
<evidence type="ECO:0000313" key="4">
    <source>
        <dbReference type="WBParaSite" id="HPLM_0001855401-mRNA-1"/>
    </source>
</evidence>
<proteinExistence type="predicted"/>
<feature type="compositionally biased region" description="Basic and acidic residues" evidence="1">
    <location>
        <begin position="66"/>
        <end position="77"/>
    </location>
</feature>
<dbReference type="WBParaSite" id="HPLM_0001855401-mRNA-1">
    <property type="protein sequence ID" value="HPLM_0001855401-mRNA-1"/>
    <property type="gene ID" value="HPLM_0001855401"/>
</dbReference>